<dbReference type="InterPro" id="IPR018047">
    <property type="entry name" value="Ammonium_transpt_CS"/>
</dbReference>
<dbReference type="AlphaFoldDB" id="A0A0C3C144"/>
<proteinExistence type="inferred from homology"/>
<dbReference type="InterPro" id="IPR001905">
    <property type="entry name" value="Ammonium_transpt"/>
</dbReference>
<dbReference type="GO" id="GO:0005886">
    <property type="term" value="C:plasma membrane"/>
    <property type="evidence" value="ECO:0007669"/>
    <property type="project" value="TreeGrafter"/>
</dbReference>
<evidence type="ECO:0000256" key="2">
    <source>
        <dbReference type="ARBA" id="ARBA00005887"/>
    </source>
</evidence>
<evidence type="ECO:0000256" key="5">
    <source>
        <dbReference type="ARBA" id="ARBA00022989"/>
    </source>
</evidence>
<dbReference type="SUPFAM" id="SSF111352">
    <property type="entry name" value="Ammonium transporter"/>
    <property type="match status" value="1"/>
</dbReference>
<evidence type="ECO:0000256" key="4">
    <source>
        <dbReference type="ARBA" id="ARBA00022692"/>
    </source>
</evidence>
<evidence type="ECO:0000256" key="1">
    <source>
        <dbReference type="ARBA" id="ARBA00004141"/>
    </source>
</evidence>
<name>A0A0C3C144_HEBCY</name>
<keyword evidence="4 8" id="KW-0812">Transmembrane</keyword>
<feature type="transmembrane region" description="Helical" evidence="8">
    <location>
        <begin position="30"/>
        <end position="49"/>
    </location>
</feature>
<keyword evidence="7" id="KW-0924">Ammonia transport</keyword>
<feature type="transmembrane region" description="Helical" evidence="8">
    <location>
        <begin position="305"/>
        <end position="327"/>
    </location>
</feature>
<feature type="transmembrane region" description="Helical" evidence="8">
    <location>
        <begin position="145"/>
        <end position="165"/>
    </location>
</feature>
<sequence length="401" mass="42488">MVNITQSYAAIIWNDSKPVGGTYNLGNSSFILNCVALVFLMSPGVGILYSGLLRRKNALSALYLSMAAVAVVSIQWFIMGFSLTFSEEGTSFIGNFKYACLRNTPMNRPAEIPFSLFYIYEAMFAALSSVIAIGAFAGRGRPGPILVFVAIWTTLVYDPIAHSIWSKMGWANRLGVLDFAGGTSVHISSGSAALAISIYLGRRTRGDTKARMHEASNPTNVVLGTVLLTFGWFGLNGGSAMSPDIIAIQACINSNLSAAAGALTAVVLNYRTRRRWSPVGFCSGAIAGLVTITPGSGYVTPPAAFLYGVVGATLYCLSARLFAYVGIDDSLDIFATHGVGGLFGSILTGVFAQESLGLLFYSPSTSGSGWVTRNWKQVGYQAASAGASLARSWHLERSSGC</sequence>
<dbReference type="Gene3D" id="1.10.3430.10">
    <property type="entry name" value="Ammonium transporter AmtB like domains"/>
    <property type="match status" value="1"/>
</dbReference>
<evidence type="ECO:0000313" key="11">
    <source>
        <dbReference type="Proteomes" id="UP000053424"/>
    </source>
</evidence>
<dbReference type="Pfam" id="PF00909">
    <property type="entry name" value="Ammonium_transp"/>
    <property type="match status" value="1"/>
</dbReference>
<keyword evidence="11" id="KW-1185">Reference proteome</keyword>
<feature type="transmembrane region" description="Helical" evidence="8">
    <location>
        <begin position="245"/>
        <end position="267"/>
    </location>
</feature>
<reference evidence="11" key="2">
    <citation type="submission" date="2015-01" db="EMBL/GenBank/DDBJ databases">
        <title>Evolutionary Origins and Diversification of the Mycorrhizal Mutualists.</title>
        <authorList>
            <consortium name="DOE Joint Genome Institute"/>
            <consortium name="Mycorrhizal Genomics Consortium"/>
            <person name="Kohler A."/>
            <person name="Kuo A."/>
            <person name="Nagy L.G."/>
            <person name="Floudas D."/>
            <person name="Copeland A."/>
            <person name="Barry K.W."/>
            <person name="Cichocki N."/>
            <person name="Veneault-Fourrey C."/>
            <person name="LaButti K."/>
            <person name="Lindquist E.A."/>
            <person name="Lipzen A."/>
            <person name="Lundell T."/>
            <person name="Morin E."/>
            <person name="Murat C."/>
            <person name="Riley R."/>
            <person name="Ohm R."/>
            <person name="Sun H."/>
            <person name="Tunlid A."/>
            <person name="Henrissat B."/>
            <person name="Grigoriev I.V."/>
            <person name="Hibbett D.S."/>
            <person name="Martin F."/>
        </authorList>
    </citation>
    <scope>NUCLEOTIDE SEQUENCE [LARGE SCALE GENOMIC DNA]</scope>
    <source>
        <strain evidence="11">h7</strain>
    </source>
</reference>
<dbReference type="EMBL" id="KN831793">
    <property type="protein sequence ID" value="KIM37994.1"/>
    <property type="molecule type" value="Genomic_DNA"/>
</dbReference>
<comment type="subcellular location">
    <subcellularLocation>
        <location evidence="1">Membrane</location>
        <topology evidence="1">Multi-pass membrane protein</topology>
    </subcellularLocation>
</comment>
<dbReference type="GO" id="GO:0008519">
    <property type="term" value="F:ammonium channel activity"/>
    <property type="evidence" value="ECO:0007669"/>
    <property type="project" value="InterPro"/>
</dbReference>
<dbReference type="STRING" id="686832.A0A0C3C144"/>
<dbReference type="PANTHER" id="PTHR43029:SF10">
    <property type="entry name" value="AMMONIUM TRANSPORTER MEP2"/>
    <property type="match status" value="1"/>
</dbReference>
<dbReference type="InterPro" id="IPR024041">
    <property type="entry name" value="NH4_transpt_AmtB-like_dom"/>
</dbReference>
<feature type="transmembrane region" description="Helical" evidence="8">
    <location>
        <begin position="279"/>
        <end position="299"/>
    </location>
</feature>
<feature type="transmembrane region" description="Helical" evidence="8">
    <location>
        <begin position="221"/>
        <end position="239"/>
    </location>
</feature>
<keyword evidence="6 8" id="KW-0472">Membrane</keyword>
<keyword evidence="5 8" id="KW-1133">Transmembrane helix</keyword>
<reference evidence="10 11" key="1">
    <citation type="submission" date="2014-04" db="EMBL/GenBank/DDBJ databases">
        <authorList>
            <consortium name="DOE Joint Genome Institute"/>
            <person name="Kuo A."/>
            <person name="Gay G."/>
            <person name="Dore J."/>
            <person name="Kohler A."/>
            <person name="Nagy L.G."/>
            <person name="Floudas D."/>
            <person name="Copeland A."/>
            <person name="Barry K.W."/>
            <person name="Cichocki N."/>
            <person name="Veneault-Fourrey C."/>
            <person name="LaButti K."/>
            <person name="Lindquist E.A."/>
            <person name="Lipzen A."/>
            <person name="Lundell T."/>
            <person name="Morin E."/>
            <person name="Murat C."/>
            <person name="Sun H."/>
            <person name="Tunlid A."/>
            <person name="Henrissat B."/>
            <person name="Grigoriev I.V."/>
            <person name="Hibbett D.S."/>
            <person name="Martin F."/>
            <person name="Nordberg H.P."/>
            <person name="Cantor M.N."/>
            <person name="Hua S.X."/>
        </authorList>
    </citation>
    <scope>NUCLEOTIDE SEQUENCE [LARGE SCALE GENOMIC DNA]</scope>
    <source>
        <strain evidence="11">h7</strain>
    </source>
</reference>
<evidence type="ECO:0000313" key="10">
    <source>
        <dbReference type="EMBL" id="KIM37994.1"/>
    </source>
</evidence>
<evidence type="ECO:0000259" key="9">
    <source>
        <dbReference type="Pfam" id="PF00909"/>
    </source>
</evidence>
<dbReference type="Proteomes" id="UP000053424">
    <property type="component" value="Unassembled WGS sequence"/>
</dbReference>
<feature type="transmembrane region" description="Helical" evidence="8">
    <location>
        <begin position="117"/>
        <end position="138"/>
    </location>
</feature>
<keyword evidence="3" id="KW-0813">Transport</keyword>
<gene>
    <name evidence="10" type="ORF">M413DRAFT_249433</name>
</gene>
<feature type="domain" description="Ammonium transporter AmtB-like" evidence="9">
    <location>
        <begin position="30"/>
        <end position="390"/>
    </location>
</feature>
<dbReference type="PROSITE" id="PS01219">
    <property type="entry name" value="AMMONIUM_TRANSP"/>
    <property type="match status" value="1"/>
</dbReference>
<feature type="transmembrane region" description="Helical" evidence="8">
    <location>
        <begin position="61"/>
        <end position="78"/>
    </location>
</feature>
<organism evidence="10 11">
    <name type="scientific">Hebeloma cylindrosporum</name>
    <dbReference type="NCBI Taxonomy" id="76867"/>
    <lineage>
        <taxon>Eukaryota</taxon>
        <taxon>Fungi</taxon>
        <taxon>Dikarya</taxon>
        <taxon>Basidiomycota</taxon>
        <taxon>Agaricomycotina</taxon>
        <taxon>Agaricomycetes</taxon>
        <taxon>Agaricomycetidae</taxon>
        <taxon>Agaricales</taxon>
        <taxon>Agaricineae</taxon>
        <taxon>Hymenogastraceae</taxon>
        <taxon>Hebeloma</taxon>
    </lineage>
</organism>
<protein>
    <recommendedName>
        <fullName evidence="9">Ammonium transporter AmtB-like domain-containing protein</fullName>
    </recommendedName>
</protein>
<dbReference type="PANTHER" id="PTHR43029">
    <property type="entry name" value="AMMONIUM TRANSPORTER MEP2"/>
    <property type="match status" value="1"/>
</dbReference>
<comment type="similarity">
    <text evidence="2">Belongs to the ammonia transporter channel (TC 1.A.11.2) family.</text>
</comment>
<evidence type="ECO:0000256" key="6">
    <source>
        <dbReference type="ARBA" id="ARBA00023136"/>
    </source>
</evidence>
<accession>A0A0C3C144</accession>
<dbReference type="InterPro" id="IPR029020">
    <property type="entry name" value="Ammonium/urea_transptr"/>
</dbReference>
<evidence type="ECO:0000256" key="7">
    <source>
        <dbReference type="ARBA" id="ARBA00023177"/>
    </source>
</evidence>
<dbReference type="HOGENOM" id="CLU_000445_33_0_1"/>
<feature type="transmembrane region" description="Helical" evidence="8">
    <location>
        <begin position="177"/>
        <end position="200"/>
    </location>
</feature>
<evidence type="ECO:0000256" key="8">
    <source>
        <dbReference type="SAM" id="Phobius"/>
    </source>
</evidence>
<dbReference type="OrthoDB" id="534912at2759"/>
<feature type="transmembrane region" description="Helical" evidence="8">
    <location>
        <begin position="339"/>
        <end position="361"/>
    </location>
</feature>
<evidence type="ECO:0000256" key="3">
    <source>
        <dbReference type="ARBA" id="ARBA00022448"/>
    </source>
</evidence>